<accession>A0A7X5HX99</accession>
<dbReference type="GO" id="GO:0042732">
    <property type="term" value="P:D-xylose metabolic process"/>
    <property type="evidence" value="ECO:0007669"/>
    <property type="project" value="UniProtKB-KW"/>
</dbReference>
<dbReference type="InterPro" id="IPR036390">
    <property type="entry name" value="WH_DNA-bd_sf"/>
</dbReference>
<comment type="similarity">
    <text evidence="2">Belongs to the ROK (NagC/XylR) family.</text>
</comment>
<keyword evidence="3" id="KW-0119">Carbohydrate metabolism</keyword>
<evidence type="ECO:0000313" key="5">
    <source>
        <dbReference type="Proteomes" id="UP000461585"/>
    </source>
</evidence>
<dbReference type="SUPFAM" id="SSF53067">
    <property type="entry name" value="Actin-like ATPase domain"/>
    <property type="match status" value="1"/>
</dbReference>
<dbReference type="Pfam" id="PF00480">
    <property type="entry name" value="ROK"/>
    <property type="match status" value="1"/>
</dbReference>
<dbReference type="InterPro" id="IPR043129">
    <property type="entry name" value="ATPase_NBD"/>
</dbReference>
<dbReference type="Gene3D" id="1.10.10.10">
    <property type="entry name" value="Winged helix-like DNA-binding domain superfamily/Winged helix DNA-binding domain"/>
    <property type="match status" value="1"/>
</dbReference>
<dbReference type="InterPro" id="IPR000600">
    <property type="entry name" value="ROK"/>
</dbReference>
<dbReference type="PANTHER" id="PTHR18964">
    <property type="entry name" value="ROK (REPRESSOR, ORF, KINASE) FAMILY"/>
    <property type="match status" value="1"/>
</dbReference>
<gene>
    <name evidence="4" type="ORF">GXN74_11495</name>
</gene>
<reference evidence="4 5" key="1">
    <citation type="submission" date="2020-01" db="EMBL/GenBank/DDBJ databases">
        <title>Anaeroalcalibacter tamaniensis gen. nov., sp. nov., moderately halophilic strictly anaerobic fermenter bacterium from mud volcano of Taman peninsula.</title>
        <authorList>
            <person name="Frolova A."/>
            <person name="Merkel A.Y."/>
            <person name="Slobodkin A.I."/>
        </authorList>
    </citation>
    <scope>NUCLEOTIDE SEQUENCE [LARGE SCALE GENOMIC DNA]</scope>
    <source>
        <strain evidence="4 5">F-3ap</strain>
    </source>
</reference>
<evidence type="ECO:0000313" key="4">
    <source>
        <dbReference type="EMBL" id="NDL68364.1"/>
    </source>
</evidence>
<proteinExistence type="inferred from homology"/>
<dbReference type="AlphaFoldDB" id="A0A7X5HX99"/>
<evidence type="ECO:0000256" key="2">
    <source>
        <dbReference type="ARBA" id="ARBA00006479"/>
    </source>
</evidence>
<dbReference type="InterPro" id="IPR036388">
    <property type="entry name" value="WH-like_DNA-bd_sf"/>
</dbReference>
<sequence length="385" mass="42294">MKKRVSNIEVKKINRNRIFRYVNNRERTSKPEVAAALGISMPTVLQNVNELMEQGLVQEVGELESTGGRKAAAIAPVRNAYHALGIDITQNHLGFVLTDLSGTVLKHARVQKPFADDRGYYKDMGEAALEFLEREGGLGKGFLGVGISVPGIVDNTANQIVRSHALGIAGVDCSRFSEFLMLPSVFINDANAAAIAEIYHAETRFNAAYLFLGNSVGGAIIQERKGYLGDETANDRLYLGDNWRGGEFGHMTLVPGGNRCYCGKEGCLDAYCSAKNLSRHTDGKLERFFEEMEKGNKGFEKLWEEYLSHLAVEVNNLRMVFDCRVIIGGYVGSLIEPYLGRLQEKAAALNTFEADGSYIQACRYRVEASALGAALQQVEAFVSTV</sequence>
<comment type="caution">
    <text evidence="4">The sequence shown here is derived from an EMBL/GenBank/DDBJ whole genome shotgun (WGS) entry which is preliminary data.</text>
</comment>
<dbReference type="Gene3D" id="3.30.420.40">
    <property type="match status" value="2"/>
</dbReference>
<protein>
    <submittedName>
        <fullName evidence="4">ROK family transcriptional regulator</fullName>
    </submittedName>
</protein>
<dbReference type="EMBL" id="JAAEEH010000036">
    <property type="protein sequence ID" value="NDL68364.1"/>
    <property type="molecule type" value="Genomic_DNA"/>
</dbReference>
<evidence type="ECO:0000256" key="1">
    <source>
        <dbReference type="ARBA" id="ARBA00002486"/>
    </source>
</evidence>
<keyword evidence="3" id="KW-0859">Xylose metabolism</keyword>
<dbReference type="Proteomes" id="UP000461585">
    <property type="component" value="Unassembled WGS sequence"/>
</dbReference>
<name>A0A7X5HX99_9FIRM</name>
<dbReference type="Pfam" id="PF13412">
    <property type="entry name" value="HTH_24"/>
    <property type="match status" value="1"/>
</dbReference>
<dbReference type="SUPFAM" id="SSF46785">
    <property type="entry name" value="Winged helix' DNA-binding domain"/>
    <property type="match status" value="1"/>
</dbReference>
<comment type="function">
    <text evidence="1">Transcriptional repressor of xylose-utilizing enzymes.</text>
</comment>
<keyword evidence="5" id="KW-1185">Reference proteome</keyword>
<dbReference type="PANTHER" id="PTHR18964:SF149">
    <property type="entry name" value="BIFUNCTIONAL UDP-N-ACETYLGLUCOSAMINE 2-EPIMERASE_N-ACETYLMANNOSAMINE KINASE"/>
    <property type="match status" value="1"/>
</dbReference>
<evidence type="ECO:0000256" key="3">
    <source>
        <dbReference type="ARBA" id="ARBA00022629"/>
    </source>
</evidence>
<organism evidence="4 5">
    <name type="scientific">Anaerotalea alkaliphila</name>
    <dbReference type="NCBI Taxonomy" id="2662126"/>
    <lineage>
        <taxon>Bacteria</taxon>
        <taxon>Bacillati</taxon>
        <taxon>Bacillota</taxon>
        <taxon>Clostridia</taxon>
        <taxon>Eubacteriales</taxon>
        <taxon>Anaerotalea</taxon>
    </lineage>
</organism>